<keyword evidence="12 16" id="KW-0503">Monooxygenase</keyword>
<dbReference type="PANTHER" id="PTHR24302">
    <property type="entry name" value="CYTOCHROME P450 FAMILY 3"/>
    <property type="match status" value="1"/>
</dbReference>
<evidence type="ECO:0000256" key="4">
    <source>
        <dbReference type="ARBA" id="ARBA00010617"/>
    </source>
</evidence>
<reference evidence="18" key="3">
    <citation type="submission" date="2025-09" db="UniProtKB">
        <authorList>
            <consortium name="Ensembl"/>
        </authorList>
    </citation>
    <scope>IDENTIFICATION</scope>
</reference>
<dbReference type="SUPFAM" id="SSF48264">
    <property type="entry name" value="Cytochrome P450"/>
    <property type="match status" value="1"/>
</dbReference>
<reference evidence="18" key="1">
    <citation type="submission" date="2021-04" db="EMBL/GenBank/DDBJ databases">
        <authorList>
            <consortium name="Wellcome Sanger Institute Data Sharing"/>
        </authorList>
    </citation>
    <scope>NUCLEOTIDE SEQUENCE [LARGE SCALE GENOMIC DNA]</scope>
</reference>
<dbReference type="PRINTS" id="PR00385">
    <property type="entry name" value="P450"/>
</dbReference>
<evidence type="ECO:0000256" key="17">
    <source>
        <dbReference type="SAM" id="Phobius"/>
    </source>
</evidence>
<comment type="cofactor">
    <cofactor evidence="1 15">
        <name>heme</name>
        <dbReference type="ChEBI" id="CHEBI:30413"/>
    </cofactor>
</comment>
<keyword evidence="13 17" id="KW-0472">Membrane</keyword>
<keyword evidence="9" id="KW-0492">Microsome</keyword>
<evidence type="ECO:0000256" key="10">
    <source>
        <dbReference type="ARBA" id="ARBA00023002"/>
    </source>
</evidence>
<keyword evidence="17" id="KW-1133">Transmembrane helix</keyword>
<dbReference type="InParanoid" id="A0A665TB72"/>
<evidence type="ECO:0000256" key="1">
    <source>
        <dbReference type="ARBA" id="ARBA00001971"/>
    </source>
</evidence>
<evidence type="ECO:0000313" key="18">
    <source>
        <dbReference type="Ensembl" id="ENSENLP00000004133.1"/>
    </source>
</evidence>
<evidence type="ECO:0000256" key="11">
    <source>
        <dbReference type="ARBA" id="ARBA00023004"/>
    </source>
</evidence>
<comment type="subcellular location">
    <subcellularLocation>
        <location evidence="3">Endoplasmic reticulum membrane</location>
        <topology evidence="3">Peripheral membrane protein</topology>
    </subcellularLocation>
    <subcellularLocation>
        <location evidence="2">Microsome membrane</location>
        <topology evidence="2">Peripheral membrane protein</topology>
    </subcellularLocation>
</comment>
<dbReference type="Ensembl" id="ENSENLT00000004377.1">
    <property type="protein sequence ID" value="ENSENLP00000004133.1"/>
    <property type="gene ID" value="ENSENLG00000002013.1"/>
</dbReference>
<organism evidence="18 19">
    <name type="scientific">Echeneis naucrates</name>
    <name type="common">Live sharksucker</name>
    <dbReference type="NCBI Taxonomy" id="173247"/>
    <lineage>
        <taxon>Eukaryota</taxon>
        <taxon>Metazoa</taxon>
        <taxon>Chordata</taxon>
        <taxon>Craniata</taxon>
        <taxon>Vertebrata</taxon>
        <taxon>Euteleostomi</taxon>
        <taxon>Actinopterygii</taxon>
        <taxon>Neopterygii</taxon>
        <taxon>Teleostei</taxon>
        <taxon>Neoteleostei</taxon>
        <taxon>Acanthomorphata</taxon>
        <taxon>Carangaria</taxon>
        <taxon>Carangiformes</taxon>
        <taxon>Echeneidae</taxon>
        <taxon>Echeneis</taxon>
    </lineage>
</organism>
<keyword evidence="8" id="KW-0256">Endoplasmic reticulum</keyword>
<dbReference type="InterPro" id="IPR017972">
    <property type="entry name" value="Cyt_P450_CS"/>
</dbReference>
<dbReference type="PRINTS" id="PR00463">
    <property type="entry name" value="EP450I"/>
</dbReference>
<evidence type="ECO:0000256" key="3">
    <source>
        <dbReference type="ARBA" id="ARBA00004406"/>
    </source>
</evidence>
<comment type="catalytic activity">
    <reaction evidence="14">
        <text>an organic molecule + reduced [NADPH--hemoprotein reductase] + O2 = an alcohol + oxidized [NADPH--hemoprotein reductase] + H2O + H(+)</text>
        <dbReference type="Rhea" id="RHEA:17149"/>
        <dbReference type="Rhea" id="RHEA-COMP:11964"/>
        <dbReference type="Rhea" id="RHEA-COMP:11965"/>
        <dbReference type="ChEBI" id="CHEBI:15377"/>
        <dbReference type="ChEBI" id="CHEBI:15378"/>
        <dbReference type="ChEBI" id="CHEBI:15379"/>
        <dbReference type="ChEBI" id="CHEBI:30879"/>
        <dbReference type="ChEBI" id="CHEBI:57618"/>
        <dbReference type="ChEBI" id="CHEBI:58210"/>
        <dbReference type="ChEBI" id="CHEBI:142491"/>
        <dbReference type="EC" id="1.14.14.1"/>
    </reaction>
</comment>
<dbReference type="InterPro" id="IPR050705">
    <property type="entry name" value="Cytochrome_P450_3A"/>
</dbReference>
<evidence type="ECO:0000256" key="12">
    <source>
        <dbReference type="ARBA" id="ARBA00023033"/>
    </source>
</evidence>
<evidence type="ECO:0000256" key="14">
    <source>
        <dbReference type="ARBA" id="ARBA00047827"/>
    </source>
</evidence>
<evidence type="ECO:0000256" key="2">
    <source>
        <dbReference type="ARBA" id="ARBA00004174"/>
    </source>
</evidence>
<evidence type="ECO:0000256" key="5">
    <source>
        <dbReference type="ARBA" id="ARBA00012109"/>
    </source>
</evidence>
<protein>
    <recommendedName>
        <fullName evidence="5">unspecific monooxygenase</fullName>
        <ecNumber evidence="5">1.14.14.1</ecNumber>
    </recommendedName>
</protein>
<evidence type="ECO:0000256" key="6">
    <source>
        <dbReference type="ARBA" id="ARBA00022617"/>
    </source>
</evidence>
<evidence type="ECO:0000256" key="15">
    <source>
        <dbReference type="PIRSR" id="PIRSR602401-1"/>
    </source>
</evidence>
<dbReference type="GO" id="GO:0008395">
    <property type="term" value="F:steroid hydroxylase activity"/>
    <property type="evidence" value="ECO:0007669"/>
    <property type="project" value="TreeGrafter"/>
</dbReference>
<reference evidence="18" key="2">
    <citation type="submission" date="2025-08" db="UniProtKB">
        <authorList>
            <consortium name="Ensembl"/>
        </authorList>
    </citation>
    <scope>IDENTIFICATION</scope>
</reference>
<dbReference type="GO" id="GO:0020037">
    <property type="term" value="F:heme binding"/>
    <property type="evidence" value="ECO:0007669"/>
    <property type="project" value="InterPro"/>
</dbReference>
<dbReference type="Gene3D" id="1.10.630.10">
    <property type="entry name" value="Cytochrome P450"/>
    <property type="match status" value="1"/>
</dbReference>
<dbReference type="PANTHER" id="PTHR24302:SF17">
    <property type="entry name" value="CYTOCHROME P450, FAMILY 3, SUBFAMILY C, POLYPEPTIDE 4-RELATED"/>
    <property type="match status" value="1"/>
</dbReference>
<dbReference type="InterPro" id="IPR002401">
    <property type="entry name" value="Cyt_P450_E_grp-I"/>
</dbReference>
<dbReference type="PROSITE" id="PS00086">
    <property type="entry name" value="CYTOCHROME_P450"/>
    <property type="match status" value="1"/>
</dbReference>
<proteinExistence type="inferred from homology"/>
<keyword evidence="11 15" id="KW-0408">Iron</keyword>
<comment type="similarity">
    <text evidence="4 16">Belongs to the cytochrome P450 family.</text>
</comment>
<feature type="transmembrane region" description="Helical" evidence="17">
    <location>
        <begin position="12"/>
        <end position="33"/>
    </location>
</feature>
<dbReference type="GO" id="GO:0016712">
    <property type="term" value="F:oxidoreductase activity, acting on paired donors, with incorporation or reduction of molecular oxygen, reduced flavin or flavoprotein as one donor, and incorporation of one atom of oxygen"/>
    <property type="evidence" value="ECO:0007669"/>
    <property type="project" value="UniProtKB-EC"/>
</dbReference>
<dbReference type="FunFam" id="1.10.630.10:FF:000003">
    <property type="entry name" value="cytochrome P450 3A12-like isoform X2"/>
    <property type="match status" value="1"/>
</dbReference>
<evidence type="ECO:0000256" key="16">
    <source>
        <dbReference type="RuleBase" id="RU000461"/>
    </source>
</evidence>
<dbReference type="GO" id="GO:0005506">
    <property type="term" value="F:iron ion binding"/>
    <property type="evidence" value="ECO:0007669"/>
    <property type="project" value="InterPro"/>
</dbReference>
<name>A0A665TB72_ECHNA</name>
<dbReference type="AlphaFoldDB" id="A0A665TB72"/>
<keyword evidence="6 15" id="KW-0349">Heme</keyword>
<feature type="binding site" description="axial binding residue" evidence="15">
    <location>
        <position position="440"/>
    </location>
    <ligand>
        <name>heme</name>
        <dbReference type="ChEBI" id="CHEBI:30413"/>
    </ligand>
    <ligandPart>
        <name>Fe</name>
        <dbReference type="ChEBI" id="CHEBI:18248"/>
    </ligandPart>
</feature>
<dbReference type="EC" id="1.14.14.1" evidence="5"/>
<dbReference type="Proteomes" id="UP000472264">
    <property type="component" value="Chromosome 15"/>
</dbReference>
<dbReference type="GO" id="GO:0005789">
    <property type="term" value="C:endoplasmic reticulum membrane"/>
    <property type="evidence" value="ECO:0007669"/>
    <property type="project" value="UniProtKB-SubCell"/>
</dbReference>
<dbReference type="Pfam" id="PF00067">
    <property type="entry name" value="p450"/>
    <property type="match status" value="1"/>
</dbReference>
<evidence type="ECO:0000256" key="13">
    <source>
        <dbReference type="ARBA" id="ARBA00023136"/>
    </source>
</evidence>
<keyword evidence="10 16" id="KW-0560">Oxidoreductase</keyword>
<gene>
    <name evidence="18" type="primary">LOC115055043</name>
</gene>
<keyword evidence="19" id="KW-1185">Reference proteome</keyword>
<evidence type="ECO:0000256" key="8">
    <source>
        <dbReference type="ARBA" id="ARBA00022824"/>
    </source>
</evidence>
<sequence>MSFFTWSSPTTWTLVALFVTLLFLYSIWPYRLFTRLGIPGPRPLPFVGTLYNLKKGIAFDKECQAKYGDLWGLYEGRSPVLIVTDPEIIKNVMVKECYSTFTNRRENILAGPFDDAITTVKDERWKRIRSSLSPCFTSGRLKQIFPIVVRYTDRLIEKLGKMNSDEAVDVKFVAPYSLDVITSVSFSVEADAINNPDDPLIVHLKNVLNFRLWLIFLLMLIPYGTRLAELLGIDIMPRHSVDYFYNIIKKFKTQHSEEESSHADFLQVMIQNEIPESAVKSEHDQPSKGLTDHEILSQAFIFIFGGYDTTSASITYILYNLATNSEAMETLQNEIDAKLPRDAPVEYKDLFDLQYLDQVISESMRLIPTAPRLERMCKKTVEVKGVTIPEGTLIGIALTVLHKDPRYWSSPELFRPERFNKMEDVNPYAYMPFGLGPRNCVGMRYALLVMKMVIVRLLQHYSVQTCKETAVPLEFDWKYQPLKPVKLRFVPREHLPKQQ</sequence>
<evidence type="ECO:0000256" key="9">
    <source>
        <dbReference type="ARBA" id="ARBA00022848"/>
    </source>
</evidence>
<evidence type="ECO:0000313" key="19">
    <source>
        <dbReference type="Proteomes" id="UP000472264"/>
    </source>
</evidence>
<evidence type="ECO:0000256" key="7">
    <source>
        <dbReference type="ARBA" id="ARBA00022723"/>
    </source>
</evidence>
<dbReference type="OMA" id="ASTHPMP"/>
<dbReference type="InterPro" id="IPR001128">
    <property type="entry name" value="Cyt_P450"/>
</dbReference>
<accession>A0A665TB72</accession>
<keyword evidence="7 15" id="KW-0479">Metal-binding</keyword>
<keyword evidence="17" id="KW-0812">Transmembrane</keyword>
<dbReference type="InterPro" id="IPR036396">
    <property type="entry name" value="Cyt_P450_sf"/>
</dbReference>